<dbReference type="AlphaFoldDB" id="A0A9X2EVV8"/>
<protein>
    <submittedName>
        <fullName evidence="1">Uncharacterized protein</fullName>
    </submittedName>
</protein>
<keyword evidence="2" id="KW-1185">Reference proteome</keyword>
<comment type="caution">
    <text evidence="1">The sequence shown here is derived from an EMBL/GenBank/DDBJ whole genome shotgun (WGS) entry which is preliminary data.</text>
</comment>
<organism evidence="1 2">
    <name type="scientific">Microbulbifer okhotskensis</name>
    <dbReference type="NCBI Taxonomy" id="2926617"/>
    <lineage>
        <taxon>Bacteria</taxon>
        <taxon>Pseudomonadati</taxon>
        <taxon>Pseudomonadota</taxon>
        <taxon>Gammaproteobacteria</taxon>
        <taxon>Cellvibrionales</taxon>
        <taxon>Microbulbiferaceae</taxon>
        <taxon>Microbulbifer</taxon>
    </lineage>
</organism>
<accession>A0A9X2EVV8</accession>
<sequence>CKSSIAGSSEDGIRNEQIVVAQKGGLWNTAKGYAGAFWDGAKWRYNAVANGLSQDFSEGALEGIINFTGGRTGNSFTTDMKNNFMATSITVGFLKSVDKKVVGLFVGGAIARETGYMTFGQFFKGGFKPAAHLGTRLQTLGHVSTGAVVNGARLTAAYEAGNFVGSFARIAVNRTAIWLSE</sequence>
<evidence type="ECO:0000313" key="1">
    <source>
        <dbReference type="EMBL" id="MCO1336893.1"/>
    </source>
</evidence>
<dbReference type="EMBL" id="JALBWM010000227">
    <property type="protein sequence ID" value="MCO1336893.1"/>
    <property type="molecule type" value="Genomic_DNA"/>
</dbReference>
<proteinExistence type="predicted"/>
<name>A0A9X2EVV8_9GAMM</name>
<dbReference type="RefSeq" id="WP_252472928.1">
    <property type="nucleotide sequence ID" value="NZ_JALBWM010000227.1"/>
</dbReference>
<dbReference type="Proteomes" id="UP001139028">
    <property type="component" value="Unassembled WGS sequence"/>
</dbReference>
<feature type="non-terminal residue" evidence="1">
    <location>
        <position position="1"/>
    </location>
</feature>
<evidence type="ECO:0000313" key="2">
    <source>
        <dbReference type="Proteomes" id="UP001139028"/>
    </source>
</evidence>
<gene>
    <name evidence="1" type="ORF">MO867_21425</name>
</gene>
<reference evidence="1" key="1">
    <citation type="journal article" date="2022" name="Arch. Microbiol.">
        <title>Microbulbifer okhotskensis sp. nov., isolated from a deep bottom sediment of the Okhotsk Sea.</title>
        <authorList>
            <person name="Romanenko L."/>
            <person name="Kurilenko V."/>
            <person name="Otstavnykh N."/>
            <person name="Velansky P."/>
            <person name="Isaeva M."/>
            <person name="Mikhailov V."/>
        </authorList>
    </citation>
    <scope>NUCLEOTIDE SEQUENCE</scope>
    <source>
        <strain evidence="1">OS29</strain>
    </source>
</reference>